<reference evidence="1 2" key="1">
    <citation type="journal article" date="2019" name="Front. Microbiol.">
        <title>In silico and Genetic Analyses of Cyclic Lipopeptide Synthetic Gene Clusters in Pseudomonas sp. 11K1.</title>
        <authorList>
            <person name="Zhao H."/>
            <person name="Liu Y.P."/>
            <person name="Zhang L.Q."/>
        </authorList>
    </citation>
    <scope>NUCLEOTIDE SEQUENCE [LARGE SCALE GENOMIC DNA]</scope>
    <source>
        <strain evidence="1 2">11K1</strain>
    </source>
</reference>
<name>A0A4P7PLB8_9PSED</name>
<dbReference type="Proteomes" id="UP000296468">
    <property type="component" value="Chromosome"/>
</dbReference>
<dbReference type="Pfam" id="PF11185">
    <property type="entry name" value="DUF2971"/>
    <property type="match status" value="1"/>
</dbReference>
<sequence length="273" mass="31578">MQISQLHLHSPLSLRTDKAMDAEKIYDELVELIATVDDFMAADIKAAQLLKQSVMPKSIFKYRLGRYDESGNCWDVSNLRNNQVRMTLPESFNDPYDSLFSVAIRGNELERKILDHMIFAPIRKSMRICCFSESIESMLMWTHYANEHKGFAIEYGPNEKSSIALQLWPVFYRDKLFDLSRYFSRVSSSLIPLLPALHKAIDWKYEKEWRLIVPGNGEESLSMPSPKALYLGSKCCPKIEEEITAIAIEKKIKLFRMSHNPLEFKMDITLVPS</sequence>
<organism evidence="1 2">
    <name type="scientific">Pseudomonas viciae</name>
    <dbReference type="NCBI Taxonomy" id="2505979"/>
    <lineage>
        <taxon>Bacteria</taxon>
        <taxon>Pseudomonadati</taxon>
        <taxon>Pseudomonadota</taxon>
        <taxon>Gammaproteobacteria</taxon>
        <taxon>Pseudomonadales</taxon>
        <taxon>Pseudomonadaceae</taxon>
        <taxon>Pseudomonas</taxon>
    </lineage>
</organism>
<evidence type="ECO:0000313" key="2">
    <source>
        <dbReference type="Proteomes" id="UP000296468"/>
    </source>
</evidence>
<dbReference type="AlphaFoldDB" id="A0A4P7PLB8"/>
<dbReference type="KEGG" id="pvk:EPZ47_21190"/>
<dbReference type="EMBL" id="CP035088">
    <property type="protein sequence ID" value="QBZ91113.1"/>
    <property type="molecule type" value="Genomic_DNA"/>
</dbReference>
<proteinExistence type="predicted"/>
<dbReference type="InterPro" id="IPR021352">
    <property type="entry name" value="DUF2971"/>
</dbReference>
<protein>
    <submittedName>
        <fullName evidence="1">DUF2971 domain-containing protein</fullName>
    </submittedName>
</protein>
<gene>
    <name evidence="1" type="ORF">EPZ47_21190</name>
</gene>
<evidence type="ECO:0000313" key="1">
    <source>
        <dbReference type="EMBL" id="QBZ91113.1"/>
    </source>
</evidence>
<accession>A0A4P7PLB8</accession>